<dbReference type="InterPro" id="IPR025852">
    <property type="entry name" value="SM_dom_ATX"/>
</dbReference>
<evidence type="ECO:0000259" key="2">
    <source>
        <dbReference type="SMART" id="SM01272"/>
    </source>
</evidence>
<evidence type="ECO:0000256" key="1">
    <source>
        <dbReference type="SAM" id="MobiDB-lite"/>
    </source>
</evidence>
<organism evidence="3 4">
    <name type="scientific">Erythroxylum novogranatense</name>
    <dbReference type="NCBI Taxonomy" id="1862640"/>
    <lineage>
        <taxon>Eukaryota</taxon>
        <taxon>Viridiplantae</taxon>
        <taxon>Streptophyta</taxon>
        <taxon>Embryophyta</taxon>
        <taxon>Tracheophyta</taxon>
        <taxon>Spermatophyta</taxon>
        <taxon>Magnoliopsida</taxon>
        <taxon>eudicotyledons</taxon>
        <taxon>Gunneridae</taxon>
        <taxon>Pentapetalae</taxon>
        <taxon>rosids</taxon>
        <taxon>fabids</taxon>
        <taxon>Malpighiales</taxon>
        <taxon>Erythroxylaceae</taxon>
        <taxon>Erythroxylum</taxon>
    </lineage>
</organism>
<sequence length="634" mass="69560">MQQTMQPRSSGNGYIRRRGEREGGMKMENKMQSGKLNLNRSSSTGAGIKIGVHESPSRDRLVYLTACLIGHLVEVQLKNGSVYSGTCYTTNIEKEFAIILKMARMTKDVPVRGQKAESLSRAPLKTLIIPGKDVVQLIAKDVSVTLDGMSSELRHEKQQEILIDSYISQSGHAEMERELEPWIPDEDDPQCPDLENVFDGHWNRGWDQFEANATLFGVTSTFDEELYTTKLERGPQMREREREAMRIAREIEGEETQDLHLAEERGVHLHDDIDIDEETRYSSVHRGVREDDSGYDDVEDILLDSCNSETFGDPPTSAKSTDFNHGKISDEASMLSSSSLDEAQCTQSSTSGDLYLSGSYDHTGQLASELPSNSYSTANNEIRMQENLHVEHGRNNCCAELVEEKMLDGGAQLPKSDDSQSSLNVREDISDKGRAFPNTAVCARPSHVPLRSHGMKNSSSEVPDHAAPPKGVGETLSLNSRGRPGSSTSSSSDCIGATSAPSGSGLSPSSSMGSLSSEKSTLNPNAKEFKLNPNAKSFTPSLAPVRPPSPVSDGSFYFSTTVSNLPHMHMPIGPSFSGHQPVIFNPQVAPVQAPQAYFHPGGPPYGQQMLVGHPRQVLYMPSYQPEMAYKGREF</sequence>
<dbReference type="GO" id="GO:0010494">
    <property type="term" value="C:cytoplasmic stress granule"/>
    <property type="evidence" value="ECO:0007669"/>
    <property type="project" value="TreeGrafter"/>
</dbReference>
<comment type="caution">
    <text evidence="3">The sequence shown here is derived from an EMBL/GenBank/DDBJ whole genome shotgun (WGS) entry which is preliminary data.</text>
</comment>
<dbReference type="GO" id="GO:0034063">
    <property type="term" value="P:stress granule assembly"/>
    <property type="evidence" value="ECO:0007669"/>
    <property type="project" value="TreeGrafter"/>
</dbReference>
<dbReference type="SMART" id="SM01272">
    <property type="entry name" value="LsmAD"/>
    <property type="match status" value="1"/>
</dbReference>
<dbReference type="Pfam" id="PF07145">
    <property type="entry name" value="PAM2"/>
    <property type="match status" value="1"/>
</dbReference>
<dbReference type="GO" id="GO:0003729">
    <property type="term" value="F:mRNA binding"/>
    <property type="evidence" value="ECO:0007669"/>
    <property type="project" value="TreeGrafter"/>
</dbReference>
<feature type="domain" description="LsmAD" evidence="2">
    <location>
        <begin position="216"/>
        <end position="287"/>
    </location>
</feature>
<dbReference type="InterPro" id="IPR009818">
    <property type="entry name" value="PAM2_motif"/>
</dbReference>
<name>A0AAV8SUL7_9ROSI</name>
<dbReference type="InterPro" id="IPR009604">
    <property type="entry name" value="LsmAD_domain"/>
</dbReference>
<reference evidence="3 4" key="1">
    <citation type="submission" date="2021-09" db="EMBL/GenBank/DDBJ databases">
        <title>Genomic insights and catalytic innovation underlie evolution of tropane alkaloids biosynthesis.</title>
        <authorList>
            <person name="Wang Y.-J."/>
            <person name="Tian T."/>
            <person name="Huang J.-P."/>
            <person name="Huang S.-X."/>
        </authorList>
    </citation>
    <scope>NUCLEOTIDE SEQUENCE [LARGE SCALE GENOMIC DNA]</scope>
    <source>
        <strain evidence="3">KIB-2018</strain>
        <tissue evidence="3">Leaf</tissue>
    </source>
</reference>
<feature type="compositionally biased region" description="Polar residues" evidence="1">
    <location>
        <begin position="1"/>
        <end position="12"/>
    </location>
</feature>
<feature type="region of interest" description="Disordered" evidence="1">
    <location>
        <begin position="1"/>
        <end position="24"/>
    </location>
</feature>
<evidence type="ECO:0000313" key="3">
    <source>
        <dbReference type="EMBL" id="KAJ8755957.1"/>
    </source>
</evidence>
<dbReference type="EMBL" id="JAIWQS010000009">
    <property type="protein sequence ID" value="KAJ8755957.1"/>
    <property type="molecule type" value="Genomic_DNA"/>
</dbReference>
<keyword evidence="4" id="KW-1185">Reference proteome</keyword>
<feature type="region of interest" description="Disordered" evidence="1">
    <location>
        <begin position="430"/>
        <end position="533"/>
    </location>
</feature>
<dbReference type="InterPro" id="IPR045117">
    <property type="entry name" value="ATXN2-like"/>
</dbReference>
<gene>
    <name evidence="3" type="ORF">K2173_024502</name>
</gene>
<dbReference type="Pfam" id="PF14438">
    <property type="entry name" value="SM-ATX"/>
    <property type="match status" value="1"/>
</dbReference>
<proteinExistence type="predicted"/>
<dbReference type="AlphaFoldDB" id="A0AAV8SUL7"/>
<dbReference type="PANTHER" id="PTHR12854">
    <property type="entry name" value="ATAXIN 2-RELATED"/>
    <property type="match status" value="1"/>
</dbReference>
<feature type="compositionally biased region" description="Low complexity" evidence="1">
    <location>
        <begin position="480"/>
        <end position="517"/>
    </location>
</feature>
<evidence type="ECO:0000313" key="4">
    <source>
        <dbReference type="Proteomes" id="UP001159364"/>
    </source>
</evidence>
<accession>A0AAV8SUL7</accession>
<dbReference type="Pfam" id="PF06741">
    <property type="entry name" value="LsmAD"/>
    <property type="match status" value="1"/>
</dbReference>
<protein>
    <recommendedName>
        <fullName evidence="2">LsmAD domain-containing protein</fullName>
    </recommendedName>
</protein>
<dbReference type="Proteomes" id="UP001159364">
    <property type="component" value="Linkage Group LG09"/>
</dbReference>
<dbReference type="PANTHER" id="PTHR12854:SF7">
    <property type="entry name" value="ATAXIN-2 HOMOLOG"/>
    <property type="match status" value="1"/>
</dbReference>